<keyword evidence="1" id="KW-0732">Signal</keyword>
<dbReference type="GO" id="GO:0010181">
    <property type="term" value="F:FMN binding"/>
    <property type="evidence" value="ECO:0007669"/>
    <property type="project" value="InterPro"/>
</dbReference>
<accession>A0A9D0ZBR8</accession>
<dbReference type="PANTHER" id="PTHR39201:SF1">
    <property type="entry name" value="FLAVODOXIN-LIKE DOMAIN-CONTAINING PROTEIN"/>
    <property type="match status" value="1"/>
</dbReference>
<organism evidence="3 4">
    <name type="scientific">Candidatus Onthenecus intestinigallinarum</name>
    <dbReference type="NCBI Taxonomy" id="2840875"/>
    <lineage>
        <taxon>Bacteria</taxon>
        <taxon>Bacillati</taxon>
        <taxon>Bacillota</taxon>
        <taxon>Clostridia</taxon>
        <taxon>Eubacteriales</taxon>
        <taxon>Candidatus Onthenecus</taxon>
    </lineage>
</organism>
<dbReference type="InterPro" id="IPR029039">
    <property type="entry name" value="Flavoprotein-like_sf"/>
</dbReference>
<evidence type="ECO:0000256" key="1">
    <source>
        <dbReference type="SAM" id="SignalP"/>
    </source>
</evidence>
<feature type="signal peptide" evidence="1">
    <location>
        <begin position="1"/>
        <end position="19"/>
    </location>
</feature>
<name>A0A9D0ZBR8_9FIRM</name>
<dbReference type="InterPro" id="IPR008254">
    <property type="entry name" value="Flavodoxin/NO_synth"/>
</dbReference>
<dbReference type="EMBL" id="DVFJ01000037">
    <property type="protein sequence ID" value="HIQ72639.1"/>
    <property type="molecule type" value="Genomic_DNA"/>
</dbReference>
<evidence type="ECO:0000259" key="2">
    <source>
        <dbReference type="Pfam" id="PF12682"/>
    </source>
</evidence>
<gene>
    <name evidence="3" type="ORF">IAB73_10585</name>
</gene>
<dbReference type="AlphaFoldDB" id="A0A9D0ZBR8"/>
<dbReference type="Pfam" id="PF12682">
    <property type="entry name" value="Flavodoxin_4"/>
    <property type="match status" value="1"/>
</dbReference>
<evidence type="ECO:0000313" key="4">
    <source>
        <dbReference type="Proteomes" id="UP000886887"/>
    </source>
</evidence>
<evidence type="ECO:0000313" key="3">
    <source>
        <dbReference type="EMBL" id="HIQ72639.1"/>
    </source>
</evidence>
<dbReference type="Proteomes" id="UP000886887">
    <property type="component" value="Unassembled WGS sequence"/>
</dbReference>
<protein>
    <submittedName>
        <fullName evidence="3">Flavodoxin</fullName>
    </submittedName>
</protein>
<dbReference type="Gene3D" id="3.40.50.360">
    <property type="match status" value="1"/>
</dbReference>
<dbReference type="GO" id="GO:0016651">
    <property type="term" value="F:oxidoreductase activity, acting on NAD(P)H"/>
    <property type="evidence" value="ECO:0007669"/>
    <property type="project" value="UniProtKB-ARBA"/>
</dbReference>
<dbReference type="SUPFAM" id="SSF52218">
    <property type="entry name" value="Flavoproteins"/>
    <property type="match status" value="1"/>
</dbReference>
<sequence length="233" mass="25349">MRSIFALLASFLLALPACAQEAEPSVLIAYFTWAENTVIEDEAASLASALAHYDNMGDSRSGVDATSSASLLMPGNTAMMASHIQRLTGGELFSIRVEQPYPSNYDDCLDRAANELDDNARPALSTHVENMEDYDIVFLGMPNWWYSCPMAVLTFVEEYDFSGKTVIPFVAHGTGGISGSVRDMSASLPQDCTVLAPIGVYRPEIPTCGPAVEEWLKTLDLPFALNDSFEVTE</sequence>
<reference evidence="3" key="2">
    <citation type="journal article" date="2021" name="PeerJ">
        <title>Extensive microbial diversity within the chicken gut microbiome revealed by metagenomics and culture.</title>
        <authorList>
            <person name="Gilroy R."/>
            <person name="Ravi A."/>
            <person name="Getino M."/>
            <person name="Pursley I."/>
            <person name="Horton D.L."/>
            <person name="Alikhan N.F."/>
            <person name="Baker D."/>
            <person name="Gharbi K."/>
            <person name="Hall N."/>
            <person name="Watson M."/>
            <person name="Adriaenssens E.M."/>
            <person name="Foster-Nyarko E."/>
            <person name="Jarju S."/>
            <person name="Secka A."/>
            <person name="Antonio M."/>
            <person name="Oren A."/>
            <person name="Chaudhuri R.R."/>
            <person name="La Ragione R."/>
            <person name="Hildebrand F."/>
            <person name="Pallen M.J."/>
        </authorList>
    </citation>
    <scope>NUCLEOTIDE SEQUENCE</scope>
    <source>
        <strain evidence="3">ChiSxjej2B14-6234</strain>
    </source>
</reference>
<dbReference type="PANTHER" id="PTHR39201">
    <property type="entry name" value="EXPORTED PROTEIN-RELATED"/>
    <property type="match status" value="1"/>
</dbReference>
<feature type="chain" id="PRO_5039307396" evidence="1">
    <location>
        <begin position="20"/>
        <end position="233"/>
    </location>
</feature>
<reference evidence="3" key="1">
    <citation type="submission" date="2020-10" db="EMBL/GenBank/DDBJ databases">
        <authorList>
            <person name="Gilroy R."/>
        </authorList>
    </citation>
    <scope>NUCLEOTIDE SEQUENCE</scope>
    <source>
        <strain evidence="3">ChiSxjej2B14-6234</strain>
    </source>
</reference>
<proteinExistence type="predicted"/>
<comment type="caution">
    <text evidence="3">The sequence shown here is derived from an EMBL/GenBank/DDBJ whole genome shotgun (WGS) entry which is preliminary data.</text>
</comment>
<feature type="domain" description="Flavodoxin-like" evidence="2">
    <location>
        <begin position="74"/>
        <end position="190"/>
    </location>
</feature>